<dbReference type="AlphaFoldDB" id="A0A0A9EAG6"/>
<evidence type="ECO:0000313" key="1">
    <source>
        <dbReference type="EMBL" id="JAD92977.1"/>
    </source>
</evidence>
<organism evidence="1">
    <name type="scientific">Arundo donax</name>
    <name type="common">Giant reed</name>
    <name type="synonym">Donax arundinaceus</name>
    <dbReference type="NCBI Taxonomy" id="35708"/>
    <lineage>
        <taxon>Eukaryota</taxon>
        <taxon>Viridiplantae</taxon>
        <taxon>Streptophyta</taxon>
        <taxon>Embryophyta</taxon>
        <taxon>Tracheophyta</taxon>
        <taxon>Spermatophyta</taxon>
        <taxon>Magnoliopsida</taxon>
        <taxon>Liliopsida</taxon>
        <taxon>Poales</taxon>
        <taxon>Poaceae</taxon>
        <taxon>PACMAD clade</taxon>
        <taxon>Arundinoideae</taxon>
        <taxon>Arundineae</taxon>
        <taxon>Arundo</taxon>
    </lineage>
</organism>
<dbReference type="EMBL" id="GBRH01204918">
    <property type="protein sequence ID" value="JAD92977.1"/>
    <property type="molecule type" value="Transcribed_RNA"/>
</dbReference>
<protein>
    <submittedName>
        <fullName evidence="1">Uncharacterized protein</fullName>
    </submittedName>
</protein>
<proteinExistence type="predicted"/>
<name>A0A0A9EAG6_ARUDO</name>
<reference evidence="1" key="2">
    <citation type="journal article" date="2015" name="Data Brief">
        <title>Shoot transcriptome of the giant reed, Arundo donax.</title>
        <authorList>
            <person name="Barrero R.A."/>
            <person name="Guerrero F.D."/>
            <person name="Moolhuijzen P."/>
            <person name="Goolsby J.A."/>
            <person name="Tidwell J."/>
            <person name="Bellgard S.E."/>
            <person name="Bellgard M.I."/>
        </authorList>
    </citation>
    <scope>NUCLEOTIDE SEQUENCE</scope>
    <source>
        <tissue evidence="1">Shoot tissue taken approximately 20 cm above the soil surface</tissue>
    </source>
</reference>
<reference evidence="1" key="1">
    <citation type="submission" date="2014-09" db="EMBL/GenBank/DDBJ databases">
        <authorList>
            <person name="Magalhaes I.L.F."/>
            <person name="Oliveira U."/>
            <person name="Santos F.R."/>
            <person name="Vidigal T.H.D.A."/>
            <person name="Brescovit A.D."/>
            <person name="Santos A.J."/>
        </authorList>
    </citation>
    <scope>NUCLEOTIDE SEQUENCE</scope>
    <source>
        <tissue evidence="1">Shoot tissue taken approximately 20 cm above the soil surface</tissue>
    </source>
</reference>
<accession>A0A0A9EAG6</accession>
<sequence length="28" mass="3258">MVWIHPKQQNIVPLLGHLQLVPIKNDPE</sequence>